<feature type="binding site" evidence="1">
    <location>
        <begin position="11"/>
        <end position="18"/>
    </location>
    <ligand>
        <name>ATP</name>
        <dbReference type="ChEBI" id="CHEBI:30616"/>
    </ligand>
</feature>
<dbReference type="GO" id="GO:0005871">
    <property type="term" value="C:kinesin complex"/>
    <property type="evidence" value="ECO:0007669"/>
    <property type="project" value="TreeGrafter"/>
</dbReference>
<keyword evidence="1" id="KW-0505">Motor protein</keyword>
<accession>X6MPM1</accession>
<dbReference type="AlphaFoldDB" id="X6MPM1"/>
<dbReference type="InterPro" id="IPR027417">
    <property type="entry name" value="P-loop_NTPase"/>
</dbReference>
<keyword evidence="1" id="KW-0547">Nucleotide-binding</keyword>
<dbReference type="PROSITE" id="PS50067">
    <property type="entry name" value="KINESIN_MOTOR_2"/>
    <property type="match status" value="1"/>
</dbReference>
<dbReference type="Gene3D" id="3.40.850.10">
    <property type="entry name" value="Kinesin motor domain"/>
    <property type="match status" value="1"/>
</dbReference>
<keyword evidence="4" id="KW-1185">Reference proteome</keyword>
<dbReference type="InterPro" id="IPR036961">
    <property type="entry name" value="Kinesin_motor_dom_sf"/>
</dbReference>
<dbReference type="EMBL" id="ASPP01018948">
    <property type="protein sequence ID" value="ETO15626.1"/>
    <property type="molecule type" value="Genomic_DNA"/>
</dbReference>
<dbReference type="GO" id="GO:0007018">
    <property type="term" value="P:microtubule-based movement"/>
    <property type="evidence" value="ECO:0007669"/>
    <property type="project" value="InterPro"/>
</dbReference>
<dbReference type="PANTHER" id="PTHR24115:SF1004">
    <property type="entry name" value="KINESIN-LIKE PROTEIN KIF15"/>
    <property type="match status" value="1"/>
</dbReference>
<dbReference type="GO" id="GO:0003777">
    <property type="term" value="F:microtubule motor activity"/>
    <property type="evidence" value="ECO:0007669"/>
    <property type="project" value="InterPro"/>
</dbReference>
<name>X6MPM1_RETFI</name>
<dbReference type="OrthoDB" id="3176171at2759"/>
<dbReference type="PANTHER" id="PTHR24115">
    <property type="entry name" value="KINESIN-RELATED"/>
    <property type="match status" value="1"/>
</dbReference>
<dbReference type="GO" id="GO:0008017">
    <property type="term" value="F:microtubule binding"/>
    <property type="evidence" value="ECO:0007669"/>
    <property type="project" value="InterPro"/>
</dbReference>
<dbReference type="GO" id="GO:0005524">
    <property type="term" value="F:ATP binding"/>
    <property type="evidence" value="ECO:0007669"/>
    <property type="project" value="UniProtKB-UniRule"/>
</dbReference>
<comment type="similarity">
    <text evidence="1">Belongs to the TRAFAC class myosin-kinesin ATPase superfamily. Kinesin family.</text>
</comment>
<dbReference type="InterPro" id="IPR027640">
    <property type="entry name" value="Kinesin-like_fam"/>
</dbReference>
<evidence type="ECO:0000313" key="4">
    <source>
        <dbReference type="Proteomes" id="UP000023152"/>
    </source>
</evidence>
<dbReference type="Proteomes" id="UP000023152">
    <property type="component" value="Unassembled WGS sequence"/>
</dbReference>
<dbReference type="InterPro" id="IPR001752">
    <property type="entry name" value="Kinesin_motor_dom"/>
</dbReference>
<reference evidence="3 4" key="1">
    <citation type="journal article" date="2013" name="Curr. Biol.">
        <title>The Genome of the Foraminiferan Reticulomyxa filosa.</title>
        <authorList>
            <person name="Glockner G."/>
            <person name="Hulsmann N."/>
            <person name="Schleicher M."/>
            <person name="Noegel A.A."/>
            <person name="Eichinger L."/>
            <person name="Gallinger C."/>
            <person name="Pawlowski J."/>
            <person name="Sierra R."/>
            <person name="Euteneuer U."/>
            <person name="Pillet L."/>
            <person name="Moustafa A."/>
            <person name="Platzer M."/>
            <person name="Groth M."/>
            <person name="Szafranski K."/>
            <person name="Schliwa M."/>
        </authorList>
    </citation>
    <scope>NUCLEOTIDE SEQUENCE [LARGE SCALE GENOMIC DNA]</scope>
</reference>
<organism evidence="3 4">
    <name type="scientific">Reticulomyxa filosa</name>
    <dbReference type="NCBI Taxonomy" id="46433"/>
    <lineage>
        <taxon>Eukaryota</taxon>
        <taxon>Sar</taxon>
        <taxon>Rhizaria</taxon>
        <taxon>Retaria</taxon>
        <taxon>Foraminifera</taxon>
        <taxon>Monothalamids</taxon>
        <taxon>Reticulomyxidae</taxon>
        <taxon>Reticulomyxa</taxon>
    </lineage>
</organism>
<dbReference type="PRINTS" id="PR00380">
    <property type="entry name" value="KINESINHEAVY"/>
</dbReference>
<keyword evidence="1" id="KW-0067">ATP-binding</keyword>
<protein>
    <submittedName>
        <fullName evidence="3">Kinesin family member 13A</fullName>
    </submittedName>
</protein>
<sequence>MGFNAVLFAYGQTGSGKTFSIIGNQQQTEIGMLPHMLRSALDRPGISRVSLSAVEAFGQIVTRIEFFDLLDQRNQNSDWSKKIGSTTINIDKLNQTVIQNPEDVYSIVQNVRQASHIAPTGKNPDSSRGNVVFFVSITTSSQNQQSPWIASEVMEIVHSAMTLLIQLTRKHYSAEDGKQDASTHCCRNYKSFQRTA</sequence>
<dbReference type="SUPFAM" id="SSF52540">
    <property type="entry name" value="P-loop containing nucleoside triphosphate hydrolases"/>
    <property type="match status" value="1"/>
</dbReference>
<feature type="domain" description="Kinesin motor" evidence="2">
    <location>
        <begin position="1"/>
        <end position="196"/>
    </location>
</feature>
<dbReference type="GO" id="GO:0005874">
    <property type="term" value="C:microtubule"/>
    <property type="evidence" value="ECO:0007669"/>
    <property type="project" value="TreeGrafter"/>
</dbReference>
<gene>
    <name evidence="3" type="ORF">RFI_21737</name>
</gene>
<proteinExistence type="inferred from homology"/>
<comment type="caution">
    <text evidence="3">The sequence shown here is derived from an EMBL/GenBank/DDBJ whole genome shotgun (WGS) entry which is preliminary data.</text>
</comment>
<evidence type="ECO:0000256" key="1">
    <source>
        <dbReference type="PROSITE-ProRule" id="PRU00283"/>
    </source>
</evidence>
<evidence type="ECO:0000313" key="3">
    <source>
        <dbReference type="EMBL" id="ETO15626.1"/>
    </source>
</evidence>
<dbReference type="Pfam" id="PF00225">
    <property type="entry name" value="Kinesin"/>
    <property type="match status" value="1"/>
</dbReference>
<dbReference type="GO" id="GO:0016887">
    <property type="term" value="F:ATP hydrolysis activity"/>
    <property type="evidence" value="ECO:0007669"/>
    <property type="project" value="TreeGrafter"/>
</dbReference>
<evidence type="ECO:0000259" key="2">
    <source>
        <dbReference type="PROSITE" id="PS50067"/>
    </source>
</evidence>